<dbReference type="Proteomes" id="UP000282086">
    <property type="component" value="Chromosome"/>
</dbReference>
<evidence type="ECO:0000313" key="3">
    <source>
        <dbReference type="Proteomes" id="UP000282086"/>
    </source>
</evidence>
<reference evidence="2 3" key="1">
    <citation type="submission" date="2018-12" db="EMBL/GenBank/DDBJ databases">
        <authorList>
            <consortium name="Pathogen Informatics"/>
        </authorList>
    </citation>
    <scope>NUCLEOTIDE SEQUENCE [LARGE SCALE GENOMIC DNA]</scope>
    <source>
        <strain evidence="2 3">NCTC129</strain>
    </source>
</reference>
<evidence type="ECO:0000313" key="2">
    <source>
        <dbReference type="EMBL" id="VDZ99400.1"/>
    </source>
</evidence>
<feature type="region of interest" description="Disordered" evidence="1">
    <location>
        <begin position="66"/>
        <end position="88"/>
    </location>
</feature>
<dbReference type="AlphaFoldDB" id="A0A447N7Y9"/>
<protein>
    <submittedName>
        <fullName evidence="2">Heat shock protein YegD</fullName>
    </submittedName>
</protein>
<proteinExistence type="predicted"/>
<name>A0A447N7Y9_SALET</name>
<gene>
    <name evidence="2" type="ORF">NCTC129_05710</name>
</gene>
<accession>A0A447N7Y9</accession>
<dbReference type="EMBL" id="LR134140">
    <property type="protein sequence ID" value="VDZ99400.1"/>
    <property type="molecule type" value="Genomic_DNA"/>
</dbReference>
<sequence length="88" mass="9591">MRLGAQSVQFGLASLAHYIDDPQEVWFVKSPKSFLGASGLKPQQVALFEDLVCAMMVHIRHTAHSQLAGGHYPGSDRSPDQLSGTGRR</sequence>
<organism evidence="2 3">
    <name type="scientific">Salmonella enterica I</name>
    <dbReference type="NCBI Taxonomy" id="59201"/>
    <lineage>
        <taxon>Bacteria</taxon>
        <taxon>Pseudomonadati</taxon>
        <taxon>Pseudomonadota</taxon>
        <taxon>Gammaproteobacteria</taxon>
        <taxon>Enterobacterales</taxon>
        <taxon>Enterobacteriaceae</taxon>
        <taxon>Salmonella</taxon>
    </lineage>
</organism>
<keyword evidence="2" id="KW-0346">Stress response</keyword>
<evidence type="ECO:0000256" key="1">
    <source>
        <dbReference type="SAM" id="MobiDB-lite"/>
    </source>
</evidence>